<protein>
    <submittedName>
        <fullName evidence="1">Uncharacterized protein</fullName>
    </submittedName>
</protein>
<dbReference type="Proteomes" id="UP000297245">
    <property type="component" value="Unassembled WGS sequence"/>
</dbReference>
<name>A0A4S8LG79_DENBC</name>
<dbReference type="EMBL" id="ML179103">
    <property type="protein sequence ID" value="THV00503.1"/>
    <property type="molecule type" value="Genomic_DNA"/>
</dbReference>
<sequence>MSFWNMETSPSFLKAFEVAFDDYVEHTKNEVEKAIKDLPDPDENRTGFETELSHIILAYVKNSK</sequence>
<evidence type="ECO:0000313" key="1">
    <source>
        <dbReference type="EMBL" id="THU87518.1"/>
    </source>
</evidence>
<dbReference type="AlphaFoldDB" id="A0A4S8LG79"/>
<reference evidence="1 3" key="1">
    <citation type="journal article" date="2019" name="Nat. Ecol. Evol.">
        <title>Megaphylogeny resolves global patterns of mushroom evolution.</title>
        <authorList>
            <person name="Varga T."/>
            <person name="Krizsan K."/>
            <person name="Foldi C."/>
            <person name="Dima B."/>
            <person name="Sanchez-Garcia M."/>
            <person name="Sanchez-Ramirez S."/>
            <person name="Szollosi G.J."/>
            <person name="Szarkandi J.G."/>
            <person name="Papp V."/>
            <person name="Albert L."/>
            <person name="Andreopoulos W."/>
            <person name="Angelini C."/>
            <person name="Antonin V."/>
            <person name="Barry K.W."/>
            <person name="Bougher N.L."/>
            <person name="Buchanan P."/>
            <person name="Buyck B."/>
            <person name="Bense V."/>
            <person name="Catcheside P."/>
            <person name="Chovatia M."/>
            <person name="Cooper J."/>
            <person name="Damon W."/>
            <person name="Desjardin D."/>
            <person name="Finy P."/>
            <person name="Geml J."/>
            <person name="Haridas S."/>
            <person name="Hughes K."/>
            <person name="Justo A."/>
            <person name="Karasinski D."/>
            <person name="Kautmanova I."/>
            <person name="Kiss B."/>
            <person name="Kocsube S."/>
            <person name="Kotiranta H."/>
            <person name="LaButti K.M."/>
            <person name="Lechner B.E."/>
            <person name="Liimatainen K."/>
            <person name="Lipzen A."/>
            <person name="Lukacs Z."/>
            <person name="Mihaltcheva S."/>
            <person name="Morgado L.N."/>
            <person name="Niskanen T."/>
            <person name="Noordeloos M.E."/>
            <person name="Ohm R.A."/>
            <person name="Ortiz-Santana B."/>
            <person name="Ovrebo C."/>
            <person name="Racz N."/>
            <person name="Riley R."/>
            <person name="Savchenko A."/>
            <person name="Shiryaev A."/>
            <person name="Soop K."/>
            <person name="Spirin V."/>
            <person name="Szebenyi C."/>
            <person name="Tomsovsky M."/>
            <person name="Tulloss R.E."/>
            <person name="Uehling J."/>
            <person name="Grigoriev I.V."/>
            <person name="Vagvolgyi C."/>
            <person name="Papp T."/>
            <person name="Martin F.M."/>
            <person name="Miettinen O."/>
            <person name="Hibbett D.S."/>
            <person name="Nagy L.G."/>
        </authorList>
    </citation>
    <scope>NUCLEOTIDE SEQUENCE [LARGE SCALE GENOMIC DNA]</scope>
    <source>
        <strain evidence="1 3">CBS 962.96</strain>
    </source>
</reference>
<organism evidence="1 3">
    <name type="scientific">Dendrothele bispora (strain CBS 962.96)</name>
    <dbReference type="NCBI Taxonomy" id="1314807"/>
    <lineage>
        <taxon>Eukaryota</taxon>
        <taxon>Fungi</taxon>
        <taxon>Dikarya</taxon>
        <taxon>Basidiomycota</taxon>
        <taxon>Agaricomycotina</taxon>
        <taxon>Agaricomycetes</taxon>
        <taxon>Agaricomycetidae</taxon>
        <taxon>Agaricales</taxon>
        <taxon>Agaricales incertae sedis</taxon>
        <taxon>Dendrothele</taxon>
    </lineage>
</organism>
<proteinExistence type="predicted"/>
<accession>A0A4S8LG79</accession>
<gene>
    <name evidence="2" type="ORF">K435DRAFT_854735</name>
    <name evidence="1" type="ORF">K435DRAFT_867225</name>
</gene>
<evidence type="ECO:0000313" key="3">
    <source>
        <dbReference type="Proteomes" id="UP000297245"/>
    </source>
</evidence>
<keyword evidence="3" id="KW-1185">Reference proteome</keyword>
<evidence type="ECO:0000313" key="2">
    <source>
        <dbReference type="EMBL" id="THV00503.1"/>
    </source>
</evidence>
<dbReference type="EMBL" id="ML179447">
    <property type="protein sequence ID" value="THU87518.1"/>
    <property type="molecule type" value="Genomic_DNA"/>
</dbReference>